<evidence type="ECO:0000313" key="2">
    <source>
        <dbReference type="Proteomes" id="UP001163321"/>
    </source>
</evidence>
<proteinExistence type="predicted"/>
<comment type="caution">
    <text evidence="1">The sequence shown here is derived from an EMBL/GenBank/DDBJ whole genome shotgun (WGS) entry which is preliminary data.</text>
</comment>
<keyword evidence="2" id="KW-1185">Reference proteome</keyword>
<gene>
    <name evidence="1" type="ORF">PsorP6_006113</name>
</gene>
<dbReference type="Proteomes" id="UP001163321">
    <property type="component" value="Chromosome 4"/>
</dbReference>
<organism evidence="1 2">
    <name type="scientific">Peronosclerospora sorghi</name>
    <dbReference type="NCBI Taxonomy" id="230839"/>
    <lineage>
        <taxon>Eukaryota</taxon>
        <taxon>Sar</taxon>
        <taxon>Stramenopiles</taxon>
        <taxon>Oomycota</taxon>
        <taxon>Peronosporomycetes</taxon>
        <taxon>Peronosporales</taxon>
        <taxon>Peronosporaceae</taxon>
        <taxon>Peronosclerospora</taxon>
    </lineage>
</organism>
<reference evidence="1 2" key="1">
    <citation type="journal article" date="2022" name="bioRxiv">
        <title>The genome of the oomycete Peronosclerospora sorghi, a cosmopolitan pathogen of maize and sorghum, is inflated with dispersed pseudogenes.</title>
        <authorList>
            <person name="Fletcher K."/>
            <person name="Martin F."/>
            <person name="Isakeit T."/>
            <person name="Cavanaugh K."/>
            <person name="Magill C."/>
            <person name="Michelmore R."/>
        </authorList>
    </citation>
    <scope>NUCLEOTIDE SEQUENCE [LARGE SCALE GENOMIC DNA]</scope>
    <source>
        <strain evidence="1">P6</strain>
    </source>
</reference>
<name>A0ACC0W795_9STRA</name>
<sequence length="452" mass="51636">MEQVDALRSALRLRLKSAGLQFSPHYTSSTNSMETSAYGQNAELQLEQLFERTVQFGENQSGLLLGSVGSNRRSIVTRAMRNLRAKFGDFTVVYLNGLILQNELEAFKEFTAQLTRATTVKHPVLSYWNMYDYLRSLLVAKGKSGDHVIVILDALEQFVPEKSNSKQMLLYNLLDWLQTKDIKMGVLGVTDNYNVVDNLEKRVRSRFSNLQIIVERPTFPQIRQHLVELLSLETFPWKSYRELRQPSTNFIASFRSGINDLLCKQSKLLTSLEFDYDIGKPQAFFQRLTFAAVCHLDVDAPLLTAQHFRQARLLLEQDHQLAVLETVSEHGITLLVGMSHLEKSGQRVYTLEMVYSRWENFLRQHDMLSQLPTRSEAQKAMENLLRLKLIKDAGDAFNIGRGGEASVKQDSLGLLQPEFRAVHMNFAPRTLEGMLRNGSIKCSTLLKEWALN</sequence>
<protein>
    <submittedName>
        <fullName evidence="1">Uncharacterized protein</fullName>
    </submittedName>
</protein>
<dbReference type="EMBL" id="CM047583">
    <property type="protein sequence ID" value="KAI9913581.1"/>
    <property type="molecule type" value="Genomic_DNA"/>
</dbReference>
<accession>A0ACC0W795</accession>
<evidence type="ECO:0000313" key="1">
    <source>
        <dbReference type="EMBL" id="KAI9913581.1"/>
    </source>
</evidence>